<dbReference type="Pfam" id="PF01740">
    <property type="entry name" value="STAS"/>
    <property type="match status" value="1"/>
</dbReference>
<name>A0A1H3AS88_THIRO</name>
<dbReference type="GO" id="GO:0016020">
    <property type="term" value="C:membrane"/>
    <property type="evidence" value="ECO:0007669"/>
    <property type="project" value="UniProtKB-SubCell"/>
</dbReference>
<feature type="transmembrane region" description="Helical" evidence="6">
    <location>
        <begin position="177"/>
        <end position="196"/>
    </location>
</feature>
<dbReference type="Pfam" id="PF00916">
    <property type="entry name" value="Sulfate_transp"/>
    <property type="match status" value="2"/>
</dbReference>
<evidence type="ECO:0000259" key="7">
    <source>
        <dbReference type="PROSITE" id="PS50801"/>
    </source>
</evidence>
<feature type="transmembrane region" description="Helical" evidence="6">
    <location>
        <begin position="148"/>
        <end position="171"/>
    </location>
</feature>
<comment type="subcellular location">
    <subcellularLocation>
        <location evidence="1">Membrane</location>
        <topology evidence="1">Multi-pass membrane protein</topology>
    </subcellularLocation>
</comment>
<dbReference type="EMBL" id="FNNZ01000021">
    <property type="protein sequence ID" value="SDX32261.1"/>
    <property type="molecule type" value="Genomic_DNA"/>
</dbReference>
<reference evidence="9" key="1">
    <citation type="submission" date="2016-10" db="EMBL/GenBank/DDBJ databases">
        <authorList>
            <person name="Varghese N."/>
            <person name="Submissions S."/>
        </authorList>
    </citation>
    <scope>NUCLEOTIDE SEQUENCE [LARGE SCALE GENOMIC DNA]</scope>
    <source>
        <strain evidence="9">DSM 217</strain>
    </source>
</reference>
<evidence type="ECO:0000256" key="5">
    <source>
        <dbReference type="SAM" id="MobiDB-lite"/>
    </source>
</evidence>
<dbReference type="CDD" id="cd07042">
    <property type="entry name" value="STAS_SulP_like_sulfate_transporter"/>
    <property type="match status" value="1"/>
</dbReference>
<feature type="compositionally biased region" description="Basic and acidic residues" evidence="5">
    <location>
        <begin position="31"/>
        <end position="42"/>
    </location>
</feature>
<keyword evidence="2 6" id="KW-0812">Transmembrane</keyword>
<feature type="domain" description="STAS" evidence="7">
    <location>
        <begin position="630"/>
        <end position="734"/>
    </location>
</feature>
<feature type="region of interest" description="Disordered" evidence="5">
    <location>
        <begin position="11"/>
        <end position="43"/>
    </location>
</feature>
<evidence type="ECO:0000256" key="4">
    <source>
        <dbReference type="ARBA" id="ARBA00023136"/>
    </source>
</evidence>
<accession>A0A1H3AS88</accession>
<evidence type="ECO:0000313" key="8">
    <source>
        <dbReference type="EMBL" id="SDX32261.1"/>
    </source>
</evidence>
<keyword evidence="9" id="KW-1185">Reference proteome</keyword>
<feature type="transmembrane region" description="Helical" evidence="6">
    <location>
        <begin position="61"/>
        <end position="84"/>
    </location>
</feature>
<dbReference type="Gene3D" id="3.30.750.24">
    <property type="entry name" value="STAS domain"/>
    <property type="match status" value="1"/>
</dbReference>
<evidence type="ECO:0000256" key="3">
    <source>
        <dbReference type="ARBA" id="ARBA00022989"/>
    </source>
</evidence>
<dbReference type="InterPro" id="IPR002645">
    <property type="entry name" value="STAS_dom"/>
</dbReference>
<organism evidence="8 9">
    <name type="scientific">Thiocapsa roseopersicina</name>
    <dbReference type="NCBI Taxonomy" id="1058"/>
    <lineage>
        <taxon>Bacteria</taxon>
        <taxon>Pseudomonadati</taxon>
        <taxon>Pseudomonadota</taxon>
        <taxon>Gammaproteobacteria</taxon>
        <taxon>Chromatiales</taxon>
        <taxon>Chromatiaceae</taxon>
        <taxon>Thiocapsa</taxon>
    </lineage>
</organism>
<evidence type="ECO:0000256" key="2">
    <source>
        <dbReference type="ARBA" id="ARBA00022692"/>
    </source>
</evidence>
<dbReference type="PANTHER" id="PTHR11814">
    <property type="entry name" value="SULFATE TRANSPORTER"/>
    <property type="match status" value="1"/>
</dbReference>
<feature type="transmembrane region" description="Helical" evidence="6">
    <location>
        <begin position="431"/>
        <end position="454"/>
    </location>
</feature>
<proteinExistence type="predicted"/>
<sequence>MRDRRAAWLAPGLQGPRDPMPPATERGVTLPERHPRVAHESVPESMNRSPRLLRLLPFLRWWPYQGATLRADFIAGLTVALVLVPQSMAYAQLAGLPAYYGLYAAFLPVAVAALWGSSNQLGTGPVAVVSLLTASSLAPFAAVGSDQFIALAVMLALMVGLIQLALGVFRLGVVVNFLSHPVIVGFTNAAAIIIGLSQINKLIGVPMGRSESFINDIWGVALLVGDTHLPTLAMGLLAFVIMWTVKKKAPGLPGVLIAVVVTTLLSWQIGFERNTSAGLDQIAEPEARALLRDYLDTEARVAALDAELASKGAELQRAHKSGGAALREEARLAYEIELLRLQHEDRVQENRKRSRALRSFVFEQVSGSGGTLYYARGRLPEGAESDGRRWRITRAVHGEGGAISLAGGGQVVGKIPEGLPSLSLPSVSWDAFGSLLSAAIVISLVGFMEAISIAKAIAAKTKDKIDPNQELIGQGLANLVGSLSQSFPVSGSFSRSAVNINAGARTGMSSVITAAFVLLTLLFLTPLLYHLPQAVLAAVIIMAVIGLINFPAIKHAWQANRHDGIAAVVTFVSTLAFAPHLDKGILVGAGLAIGLYLYRTMRPRVAILGRFHDGTLRDVKVNKLPESKVVVAVRFDGRLYFANVSYFEEAILEAVADHPRISYLLVVADGINEIDASGEEVMHHLVERLRANGITVMFAGLKKQVLDVMRATGLFAYIGQGNIFPTADQAIQAAYAAADAAGVQHGATLLRKDSAPAPGAGP</sequence>
<dbReference type="InterPro" id="IPR011547">
    <property type="entry name" value="SLC26A/SulP_dom"/>
</dbReference>
<dbReference type="Proteomes" id="UP000198816">
    <property type="component" value="Unassembled WGS sequence"/>
</dbReference>
<dbReference type="InterPro" id="IPR036513">
    <property type="entry name" value="STAS_dom_sf"/>
</dbReference>
<dbReference type="AlphaFoldDB" id="A0A1H3AS88"/>
<dbReference type="PROSITE" id="PS50801">
    <property type="entry name" value="STAS"/>
    <property type="match status" value="1"/>
</dbReference>
<feature type="transmembrane region" description="Helical" evidence="6">
    <location>
        <begin position="121"/>
        <end position="141"/>
    </location>
</feature>
<feature type="transmembrane region" description="Helical" evidence="6">
    <location>
        <begin position="535"/>
        <end position="552"/>
    </location>
</feature>
<feature type="transmembrane region" description="Helical" evidence="6">
    <location>
        <begin position="217"/>
        <end position="245"/>
    </location>
</feature>
<dbReference type="InterPro" id="IPR001902">
    <property type="entry name" value="SLC26A/SulP_fam"/>
</dbReference>
<feature type="transmembrane region" description="Helical" evidence="6">
    <location>
        <begin position="511"/>
        <end position="529"/>
    </location>
</feature>
<feature type="transmembrane region" description="Helical" evidence="6">
    <location>
        <begin position="96"/>
        <end position="115"/>
    </location>
</feature>
<feature type="transmembrane region" description="Helical" evidence="6">
    <location>
        <begin position="585"/>
        <end position="601"/>
    </location>
</feature>
<keyword evidence="4 6" id="KW-0472">Membrane</keyword>
<dbReference type="SUPFAM" id="SSF52091">
    <property type="entry name" value="SpoIIaa-like"/>
    <property type="match status" value="1"/>
</dbReference>
<evidence type="ECO:0000256" key="1">
    <source>
        <dbReference type="ARBA" id="ARBA00004141"/>
    </source>
</evidence>
<protein>
    <submittedName>
        <fullName evidence="8">Sulfate permease, SulP family</fullName>
    </submittedName>
</protein>
<feature type="transmembrane region" description="Helical" evidence="6">
    <location>
        <begin position="251"/>
        <end position="271"/>
    </location>
</feature>
<evidence type="ECO:0000313" key="9">
    <source>
        <dbReference type="Proteomes" id="UP000198816"/>
    </source>
</evidence>
<dbReference type="GO" id="GO:0055085">
    <property type="term" value="P:transmembrane transport"/>
    <property type="evidence" value="ECO:0007669"/>
    <property type="project" value="InterPro"/>
</dbReference>
<gene>
    <name evidence="8" type="ORF">SAMN05421783_1211</name>
</gene>
<dbReference type="STRING" id="1058.SAMN05421783_1211"/>
<evidence type="ECO:0000256" key="6">
    <source>
        <dbReference type="SAM" id="Phobius"/>
    </source>
</evidence>
<keyword evidence="3 6" id="KW-1133">Transmembrane helix</keyword>